<accession>A0AA38Z8C0</accession>
<sequence length="110" mass="11936">MIWLNQSVAQQGRADELCLRNNLGWEGITWDNAIPTNRVKVVRWCQGVLGTDLQQQMPDGVTNLNNLAKCQGPTQDLDAVLRTRHDTARGAAHGSAPVGVRGFDTGILSG</sequence>
<dbReference type="EMBL" id="JARBHA010000013">
    <property type="protein sequence ID" value="KAJ9683759.1"/>
    <property type="molecule type" value="Genomic_DNA"/>
</dbReference>
<evidence type="ECO:0000313" key="1">
    <source>
        <dbReference type="EMBL" id="KAJ9683759.1"/>
    </source>
</evidence>
<comment type="caution">
    <text evidence="1">The sequence shown here is derived from an EMBL/GenBank/DDBJ whole genome shotgun (WGS) entry which is preliminary data.</text>
</comment>
<name>A0AA38Z8C0_VITRO</name>
<protein>
    <submittedName>
        <fullName evidence="1">Uncharacterized protein</fullName>
    </submittedName>
</protein>
<proteinExistence type="predicted"/>
<dbReference type="AlphaFoldDB" id="A0AA38Z8C0"/>
<organism evidence="1 2">
    <name type="scientific">Vitis rotundifolia</name>
    <name type="common">Muscadine grape</name>
    <dbReference type="NCBI Taxonomy" id="103349"/>
    <lineage>
        <taxon>Eukaryota</taxon>
        <taxon>Viridiplantae</taxon>
        <taxon>Streptophyta</taxon>
        <taxon>Embryophyta</taxon>
        <taxon>Tracheophyta</taxon>
        <taxon>Spermatophyta</taxon>
        <taxon>Magnoliopsida</taxon>
        <taxon>eudicotyledons</taxon>
        <taxon>Gunneridae</taxon>
        <taxon>Pentapetalae</taxon>
        <taxon>rosids</taxon>
        <taxon>Vitales</taxon>
        <taxon>Vitaceae</taxon>
        <taxon>Viteae</taxon>
        <taxon>Vitis</taxon>
    </lineage>
</organism>
<reference evidence="1 2" key="1">
    <citation type="journal article" date="2023" name="BMC Biotechnol.">
        <title>Vitis rotundifolia cv Carlos genome sequencing.</title>
        <authorList>
            <person name="Huff M."/>
            <person name="Hulse-Kemp A."/>
            <person name="Scheffler B."/>
            <person name="Youngblood R."/>
            <person name="Simpson S."/>
            <person name="Babiker E."/>
            <person name="Staton M."/>
        </authorList>
    </citation>
    <scope>NUCLEOTIDE SEQUENCE [LARGE SCALE GENOMIC DNA]</scope>
    <source>
        <tissue evidence="1">Leaf</tissue>
    </source>
</reference>
<dbReference type="Proteomes" id="UP001168098">
    <property type="component" value="Unassembled WGS sequence"/>
</dbReference>
<evidence type="ECO:0000313" key="2">
    <source>
        <dbReference type="Proteomes" id="UP001168098"/>
    </source>
</evidence>
<gene>
    <name evidence="1" type="ORF">PVL29_016315</name>
</gene>
<keyword evidence="2" id="KW-1185">Reference proteome</keyword>